<dbReference type="OrthoDB" id="6618094at2759"/>
<keyword evidence="11" id="KW-1133">Transmembrane helix</keyword>
<keyword evidence="15" id="KW-1185">Reference proteome</keyword>
<evidence type="ECO:0000259" key="13">
    <source>
        <dbReference type="PROSITE" id="PS51212"/>
    </source>
</evidence>
<evidence type="ECO:0000256" key="9">
    <source>
        <dbReference type="ARBA" id="ARBA00048679"/>
    </source>
</evidence>
<dbReference type="SMART" id="SM00220">
    <property type="entry name" value="S_TKc"/>
    <property type="match status" value="1"/>
</dbReference>
<dbReference type="Pfam" id="PF01822">
    <property type="entry name" value="WSC"/>
    <property type="match status" value="3"/>
</dbReference>
<dbReference type="PANTHER" id="PTHR27001">
    <property type="entry name" value="OS01G0253100 PROTEIN"/>
    <property type="match status" value="1"/>
</dbReference>
<dbReference type="Gene3D" id="1.10.510.10">
    <property type="entry name" value="Transferase(Phosphotransferase) domain 1"/>
    <property type="match status" value="1"/>
</dbReference>
<keyword evidence="7 10" id="KW-0067">ATP-binding</keyword>
<dbReference type="PROSITE" id="PS00108">
    <property type="entry name" value="PROTEIN_KINASE_ST"/>
    <property type="match status" value="1"/>
</dbReference>
<evidence type="ECO:0000256" key="4">
    <source>
        <dbReference type="ARBA" id="ARBA00022679"/>
    </source>
</evidence>
<dbReference type="GO" id="GO:0005524">
    <property type="term" value="F:ATP binding"/>
    <property type="evidence" value="ECO:0007669"/>
    <property type="project" value="UniProtKB-UniRule"/>
</dbReference>
<dbReference type="InterPro" id="IPR002889">
    <property type="entry name" value="WSC_carb-bd"/>
</dbReference>
<dbReference type="PROSITE" id="PS51212">
    <property type="entry name" value="WSC"/>
    <property type="match status" value="5"/>
</dbReference>
<evidence type="ECO:0000256" key="5">
    <source>
        <dbReference type="ARBA" id="ARBA00022741"/>
    </source>
</evidence>
<sequence>MRCIPDLDIVFNRAIIVLKTRIVCFTIIILLSSSLSNSFSTSPEYLGCFLYDDLNTSNGIQMASSTPETCSAECFAKNYTYAEFNNESFCRCTNNYMSKLMKETDDYCSNSLTCTRGIKSNKCRMFIKSLKVHNTVEESYPQAIYLGCYKENKFDDRNRLLKVPYKGFPDNTPQKCSEECFKIGFLYSGTTYGKDSDKGNFCWCGNQYPSNKFKIKDSKCDSICTGDKTKNCGGYWTLSIYATGIVDYPIGNYVGCFHLDKSNQSAKEIQGFESSLDSHRCYYICNERGYRFSEIGDEYCICSDENPNENGEEIEECKPCDDDVTVYCGSENSVSVYENDRFVTGELSKNHFGCFKNNWAYPIMEGWNISYFSAGLMSEMCVSSCYTRRYPYAALVSPNDCLCSFVSPSLEARVDKNYCNAVCSGSSEHVCGDHTHYNVFTTGLRTFRVAGHYYTGCYNSSDNVWAVKRIFTYVNTPHLCSEYCDKLNFRFFGIENRTQCLCGNILPANSLRVDDDRCSELDYSYYCPGDVNKHCGGHSVTAAFKIGTVTDIIYNCSEVCDCYFVQKHNTSIIDCSKKKLIEYSEIYSVFENTPSSINMILKDNNFKRLPNLTSFHNIISLDISNNSITKLDAKFLPKSLKVFYVNNNKLKFIDENIRELLQRLDLLKLSGNPWICDCNSKIDLLEHKSKIEDFNSITCANPKSGFLTHMNDDDLCKNNQLNYFYISIVCCFVLFFFFLSAYFGMHKTSILSIQTNTAAEQLSSETFMQRIQYGELVEATENWNPSRILGKGGFGIVYKGNWRNTDVAIKRFKTEGVAEKFVNMFTQDDDLLNPCKEIMYLNVIRHDNILPMYGFCFDVRESCMIYQFMVNGSLEDRLQRKNGTRSLSWIKRGNIAVGIARGLQFLHNIENPLIHGDIKSANILLDSNFEPRIGDFGLARTGSTEGSFDVSHVCGTKPYLPDDFFVNKKLSSKIDTYSFGVVLFEIATGLRAFYRYQNNKYLKDYVNEIEESWLSDIADKTAGQDSFHVFDKLIGFGKKCVTDKPENRPEMNVVYTNLQNVMPSKTYSPKYKVEENIENTIGQLQETNENVQKNGNENLSKFKKIKNTLLAPLHEIPSISSLYSDSAIHEIDPRQVTTAVQKPESDEHIMTDGGFFTTDF</sequence>
<evidence type="ECO:0000256" key="6">
    <source>
        <dbReference type="ARBA" id="ARBA00022777"/>
    </source>
</evidence>
<feature type="transmembrane region" description="Helical" evidence="11">
    <location>
        <begin position="723"/>
        <end position="743"/>
    </location>
</feature>
<feature type="domain" description="WSC" evidence="13">
    <location>
        <begin position="348"/>
        <end position="443"/>
    </location>
</feature>
<proteinExistence type="inferred from homology"/>
<dbReference type="GO" id="GO:0004674">
    <property type="term" value="F:protein serine/threonine kinase activity"/>
    <property type="evidence" value="ECO:0007669"/>
    <property type="project" value="UniProtKB-KW"/>
</dbReference>
<comment type="similarity">
    <text evidence="1">Belongs to the protein kinase superfamily. TKL Ser/Thr protein kinase family. Pelle subfamily.</text>
</comment>
<feature type="binding site" evidence="10">
    <location>
        <position position="810"/>
    </location>
    <ligand>
        <name>ATP</name>
        <dbReference type="ChEBI" id="CHEBI:30616"/>
    </ligand>
</feature>
<feature type="domain" description="WSC" evidence="13">
    <location>
        <begin position="142"/>
        <end position="244"/>
    </location>
</feature>
<dbReference type="PANTHER" id="PTHR27001:SF939">
    <property type="entry name" value="INTERLEUKIN 1 RECEPTOR ASSOCIATED KINASE 1"/>
    <property type="match status" value="1"/>
</dbReference>
<dbReference type="SUPFAM" id="SSF52058">
    <property type="entry name" value="L domain-like"/>
    <property type="match status" value="1"/>
</dbReference>
<keyword evidence="4" id="KW-0808">Transferase</keyword>
<evidence type="ECO:0000256" key="2">
    <source>
        <dbReference type="ARBA" id="ARBA00012513"/>
    </source>
</evidence>
<keyword evidence="6 14" id="KW-0418">Kinase</keyword>
<name>A0A5E4M747_9HEMI</name>
<evidence type="ECO:0000256" key="3">
    <source>
        <dbReference type="ARBA" id="ARBA00022527"/>
    </source>
</evidence>
<evidence type="ECO:0000256" key="11">
    <source>
        <dbReference type="SAM" id="Phobius"/>
    </source>
</evidence>
<dbReference type="EC" id="2.7.11.1" evidence="2"/>
<gene>
    <name evidence="14" type="ORF">CINCED_3A001078</name>
</gene>
<dbReference type="PROSITE" id="PS00107">
    <property type="entry name" value="PROTEIN_KINASE_ATP"/>
    <property type="match status" value="1"/>
</dbReference>
<evidence type="ECO:0000313" key="14">
    <source>
        <dbReference type="EMBL" id="VVC27970.1"/>
    </source>
</evidence>
<evidence type="ECO:0000256" key="8">
    <source>
        <dbReference type="ARBA" id="ARBA00047899"/>
    </source>
</evidence>
<feature type="domain" description="WSC" evidence="13">
    <location>
        <begin position="250"/>
        <end position="340"/>
    </location>
</feature>
<dbReference type="GO" id="GO:0005886">
    <property type="term" value="C:plasma membrane"/>
    <property type="evidence" value="ECO:0007669"/>
    <property type="project" value="TreeGrafter"/>
</dbReference>
<protein>
    <recommendedName>
        <fullName evidence="2">non-specific serine/threonine protein kinase</fullName>
        <ecNumber evidence="2">2.7.11.1</ecNumber>
    </recommendedName>
</protein>
<evidence type="ECO:0000256" key="7">
    <source>
        <dbReference type="ARBA" id="ARBA00022840"/>
    </source>
</evidence>
<dbReference type="Gene3D" id="3.30.200.20">
    <property type="entry name" value="Phosphorylase Kinase, domain 1"/>
    <property type="match status" value="1"/>
</dbReference>
<feature type="domain" description="WSC" evidence="13">
    <location>
        <begin position="451"/>
        <end position="547"/>
    </location>
</feature>
<dbReference type="Proteomes" id="UP000325440">
    <property type="component" value="Unassembled WGS sequence"/>
</dbReference>
<reference evidence="14 15" key="1">
    <citation type="submission" date="2019-08" db="EMBL/GenBank/DDBJ databases">
        <authorList>
            <person name="Alioto T."/>
            <person name="Alioto T."/>
            <person name="Gomez Garrido J."/>
        </authorList>
    </citation>
    <scope>NUCLEOTIDE SEQUENCE [LARGE SCALE GENOMIC DNA]</scope>
</reference>
<keyword evidence="11" id="KW-0812">Transmembrane</keyword>
<dbReference type="InterPro" id="IPR017441">
    <property type="entry name" value="Protein_kinase_ATP_BS"/>
</dbReference>
<dbReference type="PROSITE" id="PS50011">
    <property type="entry name" value="PROTEIN_KINASE_DOM"/>
    <property type="match status" value="1"/>
</dbReference>
<keyword evidence="11" id="KW-0472">Membrane</keyword>
<dbReference type="Gene3D" id="3.80.10.10">
    <property type="entry name" value="Ribonuclease Inhibitor"/>
    <property type="match status" value="1"/>
</dbReference>
<dbReference type="InterPro" id="IPR000719">
    <property type="entry name" value="Prot_kinase_dom"/>
</dbReference>
<keyword evidence="3" id="KW-0723">Serine/threonine-protein kinase</keyword>
<dbReference type="EMBL" id="CABPRJ010000477">
    <property type="protein sequence ID" value="VVC27970.1"/>
    <property type="molecule type" value="Genomic_DNA"/>
</dbReference>
<dbReference type="FunFam" id="1.10.510.10:FF:000754">
    <property type="entry name" value="Interleukin-1 receptor-associated kinase"/>
    <property type="match status" value="1"/>
</dbReference>
<organism evidence="14 15">
    <name type="scientific">Cinara cedri</name>
    <dbReference type="NCBI Taxonomy" id="506608"/>
    <lineage>
        <taxon>Eukaryota</taxon>
        <taxon>Metazoa</taxon>
        <taxon>Ecdysozoa</taxon>
        <taxon>Arthropoda</taxon>
        <taxon>Hexapoda</taxon>
        <taxon>Insecta</taxon>
        <taxon>Pterygota</taxon>
        <taxon>Neoptera</taxon>
        <taxon>Paraneoptera</taxon>
        <taxon>Hemiptera</taxon>
        <taxon>Sternorrhyncha</taxon>
        <taxon>Aphidomorpha</taxon>
        <taxon>Aphidoidea</taxon>
        <taxon>Aphididae</taxon>
        <taxon>Lachninae</taxon>
        <taxon>Cinara</taxon>
    </lineage>
</organism>
<evidence type="ECO:0000313" key="15">
    <source>
        <dbReference type="Proteomes" id="UP000325440"/>
    </source>
</evidence>
<accession>A0A5E4M747</accession>
<evidence type="ECO:0000256" key="1">
    <source>
        <dbReference type="ARBA" id="ARBA00008718"/>
    </source>
</evidence>
<comment type="catalytic activity">
    <reaction evidence="8">
        <text>L-threonyl-[protein] + ATP = O-phospho-L-threonyl-[protein] + ADP + H(+)</text>
        <dbReference type="Rhea" id="RHEA:46608"/>
        <dbReference type="Rhea" id="RHEA-COMP:11060"/>
        <dbReference type="Rhea" id="RHEA-COMP:11605"/>
        <dbReference type="ChEBI" id="CHEBI:15378"/>
        <dbReference type="ChEBI" id="CHEBI:30013"/>
        <dbReference type="ChEBI" id="CHEBI:30616"/>
        <dbReference type="ChEBI" id="CHEBI:61977"/>
        <dbReference type="ChEBI" id="CHEBI:456216"/>
        <dbReference type="EC" id="2.7.11.1"/>
    </reaction>
</comment>
<dbReference type="InterPro" id="IPR008271">
    <property type="entry name" value="Ser/Thr_kinase_AS"/>
</dbReference>
<feature type="domain" description="WSC" evidence="13">
    <location>
        <begin position="42"/>
        <end position="136"/>
    </location>
</feature>
<dbReference type="AlphaFoldDB" id="A0A5E4M747"/>
<evidence type="ECO:0000256" key="10">
    <source>
        <dbReference type="PROSITE-ProRule" id="PRU10141"/>
    </source>
</evidence>
<evidence type="ECO:0000259" key="12">
    <source>
        <dbReference type="PROSITE" id="PS50011"/>
    </source>
</evidence>
<dbReference type="SMART" id="SM00321">
    <property type="entry name" value="WSC"/>
    <property type="match status" value="4"/>
</dbReference>
<dbReference type="InterPro" id="IPR011009">
    <property type="entry name" value="Kinase-like_dom_sf"/>
</dbReference>
<keyword evidence="5 10" id="KW-0547">Nucleotide-binding</keyword>
<dbReference type="Pfam" id="PF00069">
    <property type="entry name" value="Pkinase"/>
    <property type="match status" value="1"/>
</dbReference>
<dbReference type="SUPFAM" id="SSF56112">
    <property type="entry name" value="Protein kinase-like (PK-like)"/>
    <property type="match status" value="1"/>
</dbReference>
<dbReference type="InterPro" id="IPR032675">
    <property type="entry name" value="LRR_dom_sf"/>
</dbReference>
<comment type="catalytic activity">
    <reaction evidence="9">
        <text>L-seryl-[protein] + ATP = O-phospho-L-seryl-[protein] + ADP + H(+)</text>
        <dbReference type="Rhea" id="RHEA:17989"/>
        <dbReference type="Rhea" id="RHEA-COMP:9863"/>
        <dbReference type="Rhea" id="RHEA-COMP:11604"/>
        <dbReference type="ChEBI" id="CHEBI:15378"/>
        <dbReference type="ChEBI" id="CHEBI:29999"/>
        <dbReference type="ChEBI" id="CHEBI:30616"/>
        <dbReference type="ChEBI" id="CHEBI:83421"/>
        <dbReference type="ChEBI" id="CHEBI:456216"/>
        <dbReference type="EC" id="2.7.11.1"/>
    </reaction>
</comment>
<feature type="domain" description="Protein kinase" evidence="12">
    <location>
        <begin position="783"/>
        <end position="1062"/>
    </location>
</feature>